<dbReference type="Proteomes" id="UP000664859">
    <property type="component" value="Unassembled WGS sequence"/>
</dbReference>
<gene>
    <name evidence="2" type="ORF">JKP88DRAFT_254288</name>
</gene>
<name>A0A835ZDJ3_9STRA</name>
<dbReference type="AlphaFoldDB" id="A0A835ZDJ3"/>
<keyword evidence="3" id="KW-1185">Reference proteome</keyword>
<evidence type="ECO:0008006" key="4">
    <source>
        <dbReference type="Google" id="ProtNLM"/>
    </source>
</evidence>
<protein>
    <recommendedName>
        <fullName evidence="4">Fibronectin type-III domain-containing protein</fullName>
    </recommendedName>
</protein>
<evidence type="ECO:0000313" key="3">
    <source>
        <dbReference type="Proteomes" id="UP000664859"/>
    </source>
</evidence>
<keyword evidence="1" id="KW-0732">Signal</keyword>
<comment type="caution">
    <text evidence="2">The sequence shown here is derived from an EMBL/GenBank/DDBJ whole genome shotgun (WGS) entry which is preliminary data.</text>
</comment>
<sequence>MACRVCVSSQLVFGLPLIALAALPVPPSNIVLFPDRDFVTVEGFQEYAGKRGALIATRGTQRVGAAIPVFSGGDVAFEVNHPGGRERTFKVPFRCSAAATWRSRSTTPEVDTANVAECRLVNTFIDTRIPPPAAATVAPFRVIFEGTMETALTAQGFLDFRIINPDWVGTVVGRRDVRAALNLAAAPPLVASAGYASVLEVIPGSTGPGLGRFRATFDFTTRELAQLAVDGGARVLSWLAQDAAAFAICITISEYLEVGGPGFGGCPSGPVFLAAPKPPATAVIRSSTTTADVYWAQSKPAPSSPAVTAYNALLTAPVTLPPLPLDVLGVRQAPAVVTAVAGVPQGAEHATIAGLVAGRDYTAEVNSITGTAVVPPVRISEPATALLPATVAPSVGATNALAVDASAPRGTAVPAVYTPVDELTLSITGGLPGYIFYTMTETSDAAVTPVATDVVNTLTGLPTAAAVLYTGPIPIRAIRAHLKWTVYKNDGSHSADDGGFYGAIAALPPVINAVASPTVAGRIDVAITATAPVPGVNLDTLKFIIQVTSPALAAPLSQEVPAMTTSVPFTGLATGTAYTFTARAAGLNGVLSAQAGPVTVTTAAVAVVDDVTITDVRARVGRFRVLGGLVARPEGARTLTLFARTIVLGVVTDTALGSVSVLGTGPYVIDVRQTVTGNILVRSSGGGQSAVRAV</sequence>
<organism evidence="2 3">
    <name type="scientific">Tribonema minus</name>
    <dbReference type="NCBI Taxonomy" id="303371"/>
    <lineage>
        <taxon>Eukaryota</taxon>
        <taxon>Sar</taxon>
        <taxon>Stramenopiles</taxon>
        <taxon>Ochrophyta</taxon>
        <taxon>PX clade</taxon>
        <taxon>Xanthophyceae</taxon>
        <taxon>Tribonematales</taxon>
        <taxon>Tribonemataceae</taxon>
        <taxon>Tribonema</taxon>
    </lineage>
</organism>
<feature type="signal peptide" evidence="1">
    <location>
        <begin position="1"/>
        <end position="21"/>
    </location>
</feature>
<evidence type="ECO:0000256" key="1">
    <source>
        <dbReference type="SAM" id="SignalP"/>
    </source>
</evidence>
<dbReference type="EMBL" id="JAFCMP010000099">
    <property type="protein sequence ID" value="KAG5186993.1"/>
    <property type="molecule type" value="Genomic_DNA"/>
</dbReference>
<feature type="chain" id="PRO_5032527642" description="Fibronectin type-III domain-containing protein" evidence="1">
    <location>
        <begin position="22"/>
        <end position="694"/>
    </location>
</feature>
<reference evidence="2" key="1">
    <citation type="submission" date="2021-02" db="EMBL/GenBank/DDBJ databases">
        <title>First Annotated Genome of the Yellow-green Alga Tribonema minus.</title>
        <authorList>
            <person name="Mahan K.M."/>
        </authorList>
    </citation>
    <scope>NUCLEOTIDE SEQUENCE</scope>
    <source>
        <strain evidence="2">UTEX B ZZ1240</strain>
    </source>
</reference>
<proteinExistence type="predicted"/>
<evidence type="ECO:0000313" key="2">
    <source>
        <dbReference type="EMBL" id="KAG5186993.1"/>
    </source>
</evidence>
<dbReference type="OrthoDB" id="2123817at2759"/>
<accession>A0A835ZDJ3</accession>